<protein>
    <recommendedName>
        <fullName evidence="2">KATNIP domain-containing protein</fullName>
    </recommendedName>
</protein>
<evidence type="ECO:0000259" key="2">
    <source>
        <dbReference type="Pfam" id="PF14652"/>
    </source>
</evidence>
<sequence>MSDECDNDKPDWLNDFQNKHSAVSENKTLITKNNDKIDFELCSSPVGVSPRYGRRSFPGALSVGNSPTKKSLAKDKTTLRSYSARPSLLSTRLSGKNYSTKDQKYEEDLEIVQDNFKQFFTSESHVTTSENTLDIRQENIAKLEDSWNSLHIFNIKQKGRLGIETLKSHDILNDKDNFISVDNKTNNQNLNKKNSQLIDSTDLKNYKLNNSRHSDSTHSSNVSSEHLESSRKKNLCSSSKKIIKDFIIPELPSGKHLVFNITSTWGDKHYLGLNGIEIFNIQGKKIQIDSISADPPDINILPDYSKDPRVVQNLIDNVYLTQDDMHMWLTPFTPKSNHYIFINFKKTEKLALMRIWNYNKSRIHCLRGAKDMEIKLDNNLIFIGEIAKASGEIMNSINCLGETILFTTNENILELIAGNDDYFNFGGFCDYLDEAEIISEENRPLTGKTKENMRMIPFMNCSKKISKSISHSSLLGDSFEKDENFNDETGKKVTDDKKIEFLNLFEKSQLINIYDKNNSLEKLKFSKSFKVFSSKIAWDNLGTSENDLPKKIYGRQISALEFDREPKITDKEGNDDIDDKNTFYLPSFFPLASDVAYETLYIPTGFNFTIQIHSTWGDLYYVGLNGLQIYDENGKIIKLLPSNITAEPESVNILNGIKNDARTPDKLIDGINDTTDDRHMWLAPVLPLTINKIDLKFHEPVTLTCIKLWNYAKTPSRGVREFGVLVDGLLIYNGEMEQVITTADNKFVKVPCKTVNFSEGEQFSNNSNSLKMVVEKGQTNENETKDIDQSKRPFTTMTSHS</sequence>
<dbReference type="Pfam" id="PF14652">
    <property type="entry name" value="DUF4457"/>
    <property type="match status" value="2"/>
</dbReference>
<reference evidence="3" key="1">
    <citation type="submission" date="2007-04" db="EMBL/GenBank/DDBJ databases">
        <title>Annotation of Pediculus humanus corporis strain USDA.</title>
        <authorList>
            <person name="Kirkness E."/>
            <person name="Hannick L."/>
            <person name="Hass B."/>
            <person name="Bruggner R."/>
            <person name="Lawson D."/>
            <person name="Bidwell S."/>
            <person name="Joardar V."/>
            <person name="Caler E."/>
            <person name="Walenz B."/>
            <person name="Inman J."/>
            <person name="Schobel S."/>
            <person name="Galinsky K."/>
            <person name="Amedeo P."/>
            <person name="Strausberg R."/>
        </authorList>
    </citation>
    <scope>NUCLEOTIDE SEQUENCE</scope>
    <source>
        <strain evidence="3">USDA</strain>
    </source>
</reference>
<dbReference type="OMA" id="ISFWNYN"/>
<organism>
    <name type="scientific">Pediculus humanus subsp. corporis</name>
    <name type="common">Body louse</name>
    <dbReference type="NCBI Taxonomy" id="121224"/>
    <lineage>
        <taxon>Eukaryota</taxon>
        <taxon>Metazoa</taxon>
        <taxon>Ecdysozoa</taxon>
        <taxon>Arthropoda</taxon>
        <taxon>Hexapoda</taxon>
        <taxon>Insecta</taxon>
        <taxon>Pterygota</taxon>
        <taxon>Neoptera</taxon>
        <taxon>Paraneoptera</taxon>
        <taxon>Psocodea</taxon>
        <taxon>Troctomorpha</taxon>
        <taxon>Phthiraptera</taxon>
        <taxon>Anoplura</taxon>
        <taxon>Pediculidae</taxon>
        <taxon>Pediculus</taxon>
    </lineage>
</organism>
<dbReference type="AlphaFoldDB" id="E0VQ76"/>
<dbReference type="VEuPathDB" id="VectorBase:PHUM372750"/>
<dbReference type="OrthoDB" id="304622at2759"/>
<reference evidence="4" key="3">
    <citation type="submission" date="2020-05" db="UniProtKB">
        <authorList>
            <consortium name="EnsemblMetazoa"/>
        </authorList>
    </citation>
    <scope>IDENTIFICATION</scope>
    <source>
        <strain evidence="4">USDA</strain>
    </source>
</reference>
<keyword evidence="5" id="KW-1185">Reference proteome</keyword>
<proteinExistence type="predicted"/>
<evidence type="ECO:0000313" key="5">
    <source>
        <dbReference type="Proteomes" id="UP000009046"/>
    </source>
</evidence>
<feature type="region of interest" description="Disordered" evidence="1">
    <location>
        <begin position="778"/>
        <end position="801"/>
    </location>
</feature>
<dbReference type="PANTHER" id="PTHR21534">
    <property type="entry name" value="KATANIN-INTERACTING PROTEIN"/>
    <property type="match status" value="1"/>
</dbReference>
<feature type="region of interest" description="Disordered" evidence="1">
    <location>
        <begin position="208"/>
        <end position="230"/>
    </location>
</feature>
<dbReference type="EnsemblMetazoa" id="PHUM372750-RA">
    <property type="protein sequence ID" value="PHUM372750-PA"/>
    <property type="gene ID" value="PHUM372750"/>
</dbReference>
<evidence type="ECO:0000313" key="3">
    <source>
        <dbReference type="EMBL" id="EEB15532.1"/>
    </source>
</evidence>
<name>E0VQ76_PEDHC</name>
<dbReference type="GeneID" id="8233649"/>
<evidence type="ECO:0000313" key="4">
    <source>
        <dbReference type="EnsemblMetazoa" id="PHUM372750-PA"/>
    </source>
</evidence>
<dbReference type="CTD" id="8233649"/>
<feature type="domain" description="KATNIP" evidence="2">
    <location>
        <begin position="285"/>
        <end position="408"/>
    </location>
</feature>
<feature type="compositionally biased region" description="Basic and acidic residues" evidence="1">
    <location>
        <begin position="782"/>
        <end position="791"/>
    </location>
</feature>
<reference evidence="3" key="2">
    <citation type="submission" date="2007-04" db="EMBL/GenBank/DDBJ databases">
        <title>The genome of the human body louse.</title>
        <authorList>
            <consortium name="The Human Body Louse Genome Consortium"/>
            <person name="Kirkness E."/>
            <person name="Walenz B."/>
            <person name="Hass B."/>
            <person name="Bruggner R."/>
            <person name="Strausberg R."/>
        </authorList>
    </citation>
    <scope>NUCLEOTIDE SEQUENCE</scope>
    <source>
        <strain evidence="3">USDA</strain>
    </source>
</reference>
<feature type="domain" description="KATNIP" evidence="2">
    <location>
        <begin position="595"/>
        <end position="739"/>
    </location>
</feature>
<dbReference type="EMBL" id="DS235392">
    <property type="protein sequence ID" value="EEB15532.1"/>
    <property type="molecule type" value="Genomic_DNA"/>
</dbReference>
<dbReference type="InParanoid" id="E0VQ76"/>
<gene>
    <name evidence="4" type="primary">8233649</name>
    <name evidence="3" type="ORF">Phum_PHUM372750</name>
</gene>
<dbReference type="InterPro" id="IPR027859">
    <property type="entry name" value="KATNIP_dom"/>
</dbReference>
<dbReference type="RefSeq" id="XP_002428270.1">
    <property type="nucleotide sequence ID" value="XM_002428225.1"/>
</dbReference>
<evidence type="ECO:0000256" key="1">
    <source>
        <dbReference type="SAM" id="MobiDB-lite"/>
    </source>
</evidence>
<dbReference type="HOGENOM" id="CLU_003418_2_0_1"/>
<dbReference type="InterPro" id="IPR026704">
    <property type="entry name" value="KATNIP"/>
</dbReference>
<accession>E0VQ76</accession>
<dbReference type="EMBL" id="AAZO01004340">
    <property type="status" value="NOT_ANNOTATED_CDS"/>
    <property type="molecule type" value="Genomic_DNA"/>
</dbReference>
<dbReference type="STRING" id="121224.E0VQ76"/>
<dbReference type="PANTHER" id="PTHR21534:SF0">
    <property type="entry name" value="KATANIN-INTERACTING PROTEIN"/>
    <property type="match status" value="1"/>
</dbReference>
<dbReference type="eggNOG" id="ENOG502QRY1">
    <property type="taxonomic scope" value="Eukaryota"/>
</dbReference>
<dbReference type="Proteomes" id="UP000009046">
    <property type="component" value="Unassembled WGS sequence"/>
</dbReference>
<dbReference type="KEGG" id="phu:Phum_PHUM372750"/>
<feature type="compositionally biased region" description="Polar residues" evidence="1">
    <location>
        <begin position="792"/>
        <end position="801"/>
    </location>
</feature>